<dbReference type="Proteomes" id="UP001314263">
    <property type="component" value="Unassembled WGS sequence"/>
</dbReference>
<name>A0AAV1IJW5_9CHLO</name>
<dbReference type="EMBL" id="CAUYUE010000016">
    <property type="protein sequence ID" value="CAK0787121.1"/>
    <property type="molecule type" value="Genomic_DNA"/>
</dbReference>
<organism evidence="3 4">
    <name type="scientific">Coccomyxa viridis</name>
    <dbReference type="NCBI Taxonomy" id="1274662"/>
    <lineage>
        <taxon>Eukaryota</taxon>
        <taxon>Viridiplantae</taxon>
        <taxon>Chlorophyta</taxon>
        <taxon>core chlorophytes</taxon>
        <taxon>Trebouxiophyceae</taxon>
        <taxon>Trebouxiophyceae incertae sedis</taxon>
        <taxon>Coccomyxaceae</taxon>
        <taxon>Coccomyxa</taxon>
    </lineage>
</organism>
<proteinExistence type="predicted"/>
<dbReference type="PANTHER" id="PTHR34548:SF2">
    <property type="entry name" value="PROTEIN TIC 21, CHLOROPLASTIC"/>
    <property type="match status" value="1"/>
</dbReference>
<protein>
    <submittedName>
        <fullName evidence="3">Uncharacterized protein</fullName>
    </submittedName>
</protein>
<keyword evidence="2" id="KW-0812">Transmembrane</keyword>
<comment type="caution">
    <text evidence="3">The sequence shown here is derived from an EMBL/GenBank/DDBJ whole genome shotgun (WGS) entry which is preliminary data.</text>
</comment>
<evidence type="ECO:0000313" key="4">
    <source>
        <dbReference type="Proteomes" id="UP001314263"/>
    </source>
</evidence>
<dbReference type="InterPro" id="IPR022051">
    <property type="entry name" value="DUF3611"/>
</dbReference>
<keyword evidence="2" id="KW-0472">Membrane</keyword>
<evidence type="ECO:0000313" key="3">
    <source>
        <dbReference type="EMBL" id="CAK0787121.1"/>
    </source>
</evidence>
<gene>
    <name evidence="3" type="ORF">CVIRNUC_010337</name>
</gene>
<sequence>MILAGSFAPSVAPLLRTPAKSPGVTGRRSVTCFGSSPSAGKCAYRAAGLRHEAPFPLSTPLAPCNRPAYLQVAAKSAAGAVEGTVAQEAYGIRRIAWVSFWSQLSLAIISAVVVFFTMSSSSNGGVPPLPVLFTLFGVATSFISTGLAWQMVRTAKKVIVENATIKKDSIASTLLTNQTLNLFGIGSALIGLQATVGTLVAKTLTSSTSNPYAAAGQAARTTTPTALDAFSVQASTNTILAHFVSIIFANWLQKILLKPSKSGIAAAKPDEPDYTQRKGPSGTQYG</sequence>
<dbReference type="PANTHER" id="PTHR34548">
    <property type="entry name" value="PROTEIN TIC 21, CHLOROPLASTIC"/>
    <property type="match status" value="1"/>
</dbReference>
<evidence type="ECO:0000256" key="1">
    <source>
        <dbReference type="SAM" id="MobiDB-lite"/>
    </source>
</evidence>
<feature type="transmembrane region" description="Helical" evidence="2">
    <location>
        <begin position="95"/>
        <end position="117"/>
    </location>
</feature>
<keyword evidence="4" id="KW-1185">Reference proteome</keyword>
<reference evidence="3 4" key="1">
    <citation type="submission" date="2023-10" db="EMBL/GenBank/DDBJ databases">
        <authorList>
            <person name="Maclean D."/>
            <person name="Macfadyen A."/>
        </authorList>
    </citation>
    <scope>NUCLEOTIDE SEQUENCE [LARGE SCALE GENOMIC DNA]</scope>
</reference>
<feature type="transmembrane region" description="Helical" evidence="2">
    <location>
        <begin position="129"/>
        <end position="149"/>
    </location>
</feature>
<evidence type="ECO:0000256" key="2">
    <source>
        <dbReference type="SAM" id="Phobius"/>
    </source>
</evidence>
<keyword evidence="2" id="KW-1133">Transmembrane helix</keyword>
<accession>A0AAV1IJW5</accession>
<feature type="region of interest" description="Disordered" evidence="1">
    <location>
        <begin position="264"/>
        <end position="286"/>
    </location>
</feature>
<dbReference type="AlphaFoldDB" id="A0AAV1IJW5"/>
<dbReference type="Pfam" id="PF12263">
    <property type="entry name" value="DUF3611"/>
    <property type="match status" value="1"/>
</dbReference>